<sequence length="127" mass="14459">MDPWMNLDVVCNAYCRAGLQVNTKKTEILQRSKNSSLPVILSIQENQLKNTEKFIYLGSIISSNGVIDHEIQNCIYLASSDFGRLKDRVFLNRDLNLSTKIVVYRAVVVSTLSYSNSYNKLSSYKKN</sequence>
<reference evidence="1" key="1">
    <citation type="submission" date="2015-07" db="EMBL/GenBank/DDBJ databases">
        <title>MeaNS - Measles Nucleotide Surveillance Program.</title>
        <authorList>
            <person name="Tran T."/>
            <person name="Druce J."/>
        </authorList>
    </citation>
    <scope>NUCLEOTIDE SEQUENCE</scope>
    <source>
        <strain evidence="1">UCB-OBI-ISO-001</strain>
        <tissue evidence="1">Gonad</tissue>
    </source>
</reference>
<accession>A0A0L8IE58</accession>
<evidence type="ECO:0008006" key="2">
    <source>
        <dbReference type="Google" id="ProtNLM"/>
    </source>
</evidence>
<name>A0A0L8IE58_OCTBM</name>
<dbReference type="AlphaFoldDB" id="A0A0L8IE58"/>
<dbReference type="PANTHER" id="PTHR47027:SF20">
    <property type="entry name" value="REVERSE TRANSCRIPTASE-LIKE PROTEIN WITH RNA-DIRECTED DNA POLYMERASE DOMAIN"/>
    <property type="match status" value="1"/>
</dbReference>
<evidence type="ECO:0000313" key="1">
    <source>
        <dbReference type="EMBL" id="KOF99335.1"/>
    </source>
</evidence>
<protein>
    <recommendedName>
        <fullName evidence="2">Reverse transcriptase domain-containing protein</fullName>
    </recommendedName>
</protein>
<proteinExistence type="predicted"/>
<gene>
    <name evidence="1" type="ORF">OCBIM_22017733mg</name>
</gene>
<dbReference type="PANTHER" id="PTHR47027">
    <property type="entry name" value="REVERSE TRANSCRIPTASE DOMAIN-CONTAINING PROTEIN"/>
    <property type="match status" value="1"/>
</dbReference>
<organism evidence="1">
    <name type="scientific">Octopus bimaculoides</name>
    <name type="common">California two-spotted octopus</name>
    <dbReference type="NCBI Taxonomy" id="37653"/>
    <lineage>
        <taxon>Eukaryota</taxon>
        <taxon>Metazoa</taxon>
        <taxon>Spiralia</taxon>
        <taxon>Lophotrochozoa</taxon>
        <taxon>Mollusca</taxon>
        <taxon>Cephalopoda</taxon>
        <taxon>Coleoidea</taxon>
        <taxon>Octopodiformes</taxon>
        <taxon>Octopoda</taxon>
        <taxon>Incirrata</taxon>
        <taxon>Octopodidae</taxon>
        <taxon>Octopus</taxon>
    </lineage>
</organism>
<dbReference type="EMBL" id="KQ415982">
    <property type="protein sequence ID" value="KOF99335.1"/>
    <property type="molecule type" value="Genomic_DNA"/>
</dbReference>